<evidence type="ECO:0000259" key="4">
    <source>
        <dbReference type="Pfam" id="PF12849"/>
    </source>
</evidence>
<feature type="compositionally biased region" description="Gly residues" evidence="2">
    <location>
        <begin position="49"/>
        <end position="63"/>
    </location>
</feature>
<dbReference type="Pfam" id="PF12849">
    <property type="entry name" value="PBP_like_2"/>
    <property type="match status" value="1"/>
</dbReference>
<keyword evidence="6" id="KW-1185">Reference proteome</keyword>
<evidence type="ECO:0000256" key="1">
    <source>
        <dbReference type="ARBA" id="ARBA00022729"/>
    </source>
</evidence>
<keyword evidence="3" id="KW-0812">Transmembrane</keyword>
<evidence type="ECO:0000313" key="6">
    <source>
        <dbReference type="Proteomes" id="UP000674234"/>
    </source>
</evidence>
<accession>A0A940WKF0</accession>
<dbReference type="InterPro" id="IPR024370">
    <property type="entry name" value="PBP_domain"/>
</dbReference>
<feature type="domain" description="PBP" evidence="4">
    <location>
        <begin position="241"/>
        <end position="493"/>
    </location>
</feature>
<organism evidence="5 6">
    <name type="scientific">Microbispora oryzae</name>
    <dbReference type="NCBI Taxonomy" id="2806554"/>
    <lineage>
        <taxon>Bacteria</taxon>
        <taxon>Bacillati</taxon>
        <taxon>Actinomycetota</taxon>
        <taxon>Actinomycetes</taxon>
        <taxon>Streptosporangiales</taxon>
        <taxon>Streptosporangiaceae</taxon>
        <taxon>Microbispora</taxon>
    </lineage>
</organism>
<dbReference type="AlphaFoldDB" id="A0A940WKF0"/>
<dbReference type="Gene3D" id="3.40.190.10">
    <property type="entry name" value="Periplasmic binding protein-like II"/>
    <property type="match status" value="2"/>
</dbReference>
<dbReference type="Proteomes" id="UP000674234">
    <property type="component" value="Unassembled WGS sequence"/>
</dbReference>
<protein>
    <submittedName>
        <fullName evidence="5">Substrate-binding domain-containing protein</fullName>
    </submittedName>
</protein>
<evidence type="ECO:0000256" key="3">
    <source>
        <dbReference type="SAM" id="Phobius"/>
    </source>
</evidence>
<dbReference type="InterPro" id="IPR050811">
    <property type="entry name" value="Phosphate_ABC_transporter"/>
</dbReference>
<dbReference type="SUPFAM" id="SSF53850">
    <property type="entry name" value="Periplasmic binding protein-like II"/>
    <property type="match status" value="1"/>
</dbReference>
<feature type="transmembrane region" description="Helical" evidence="3">
    <location>
        <begin position="12"/>
        <end position="30"/>
    </location>
</feature>
<keyword evidence="1" id="KW-0732">Signal</keyword>
<reference evidence="5" key="1">
    <citation type="submission" date="2021-02" db="EMBL/GenBank/DDBJ databases">
        <title>Draft genome sequence of Microbispora sp. RL4-1S isolated from rice leaves in Thailand.</title>
        <authorList>
            <person name="Muangham S."/>
            <person name="Duangmal K."/>
        </authorList>
    </citation>
    <scope>NUCLEOTIDE SEQUENCE</scope>
    <source>
        <strain evidence="5">RL4-1S</strain>
    </source>
</reference>
<evidence type="ECO:0000256" key="2">
    <source>
        <dbReference type="SAM" id="MobiDB-lite"/>
    </source>
</evidence>
<dbReference type="PANTHER" id="PTHR30570:SF1">
    <property type="entry name" value="PHOSPHATE-BINDING PROTEIN PSTS"/>
    <property type="match status" value="1"/>
</dbReference>
<gene>
    <name evidence="5" type="ORF">JOL79_17080</name>
</gene>
<comment type="caution">
    <text evidence="5">The sequence shown here is derived from an EMBL/GenBank/DDBJ whole genome shotgun (WGS) entry which is preliminary data.</text>
</comment>
<proteinExistence type="predicted"/>
<keyword evidence="3" id="KW-1133">Transmembrane helix</keyword>
<name>A0A940WKF0_9ACTN</name>
<keyword evidence="3" id="KW-0472">Membrane</keyword>
<evidence type="ECO:0000313" key="5">
    <source>
        <dbReference type="EMBL" id="MBP2705527.1"/>
    </source>
</evidence>
<sequence length="520" mass="55050">MDWFTPENIVAMVAALLGLLVPAAGASYQLRTRRGKRVGHRVQLDTAIGGTGGTGDDGAGDDGGAPPNAPLGLFTDQLGMSDPTLVLLRVENVGTTGIADTDYTNPDRNHGLTVVFSGRRVRSVEVIPDPKAPHLLGHFVPVEGKGGLQYGGNAIRLPRVPLNEDQHFKLLVLLSGGHAGGRIDVRGGIQDGKVERTRSMSVDDKPPLFSKVALGTTVVLAVCLLTLAGIVVFRQPAPPIGCAAGELKVVGSTAFAPAMRKLAERYEGECPGSRIRVDVHGSNEGVRELMEADGGLTAAPALLAVSDGPKPPSFTQLREDRIAIAAFTLVVNDKVGVGNLTIDQVRRIYQGDVVNWAELGGPDLPIRLVSRDANSGTRDLLRRRILGGQGEPAFTSRDCETRNSPQDKIIRCELDSTTEVLTTVARLPGAIGYSELGAAVATKGLHPVTIDGHAPSIQAIGDDTYRFTEIEYAYTNGAPAPGSLTSSFLNYVIRGNGQEVLKAFGHLPCYTPSGLRRCQS</sequence>
<dbReference type="PANTHER" id="PTHR30570">
    <property type="entry name" value="PERIPLASMIC PHOSPHATE BINDING COMPONENT OF PHOSPHATE ABC TRANSPORTER"/>
    <property type="match status" value="1"/>
</dbReference>
<dbReference type="EMBL" id="JAFCNB010000008">
    <property type="protein sequence ID" value="MBP2705527.1"/>
    <property type="molecule type" value="Genomic_DNA"/>
</dbReference>
<dbReference type="RefSeq" id="WP_210156808.1">
    <property type="nucleotide sequence ID" value="NZ_JAFCNB010000008.1"/>
</dbReference>
<feature type="transmembrane region" description="Helical" evidence="3">
    <location>
        <begin position="208"/>
        <end position="233"/>
    </location>
</feature>
<feature type="region of interest" description="Disordered" evidence="2">
    <location>
        <begin position="44"/>
        <end position="71"/>
    </location>
</feature>